<gene>
    <name evidence="1" type="ORF">LUCI_4690</name>
</gene>
<proteinExistence type="predicted"/>
<dbReference type="SUPFAM" id="SSF51161">
    <property type="entry name" value="Trimeric LpxA-like enzymes"/>
    <property type="match status" value="1"/>
</dbReference>
<dbReference type="PANTHER" id="PTHR23416">
    <property type="entry name" value="SIALIC ACID SYNTHASE-RELATED"/>
    <property type="match status" value="1"/>
</dbReference>
<name>A0A498RF15_9FIRM</name>
<accession>A0A498RF15</accession>
<sequence length="230" mass="25941">MLETVKKQRNVEIKIQAVRDKLRDFGVWYTALFCLRKIFFALYKYKFKACGGLFIRGSYFIRGYSNIEIGQNFTAGTGLRIEAISCYGEQLFNPGIEIGNNVTLQDYVHIGCINRIVIEDDVLIAGKVFITDHNHGYYGDEQVRYHESPDIPPADRRLTRGDFVAIGPNVWIGEAVTILPGTTIGRGSIIGANSVVCGNIPPYSVVAGVPGRVIRQYDFSQERWMRVKEH</sequence>
<dbReference type="Proteomes" id="UP000277811">
    <property type="component" value="Unassembled WGS sequence"/>
</dbReference>
<keyword evidence="2" id="KW-1185">Reference proteome</keyword>
<dbReference type="PANTHER" id="PTHR23416:SF78">
    <property type="entry name" value="LIPOPOLYSACCHARIDE BIOSYNTHESIS O-ACETYL TRANSFERASE WBBJ-RELATED"/>
    <property type="match status" value="1"/>
</dbReference>
<protein>
    <recommendedName>
        <fullName evidence="3">Trimeric lpxa-like</fullName>
    </recommendedName>
</protein>
<evidence type="ECO:0000313" key="1">
    <source>
        <dbReference type="EMBL" id="VBB09400.1"/>
    </source>
</evidence>
<organism evidence="1 2">
    <name type="scientific">Lucifera butyrica</name>
    <dbReference type="NCBI Taxonomy" id="1351585"/>
    <lineage>
        <taxon>Bacteria</taxon>
        <taxon>Bacillati</taxon>
        <taxon>Bacillota</taxon>
        <taxon>Negativicutes</taxon>
        <taxon>Veillonellales</taxon>
        <taxon>Veillonellaceae</taxon>
        <taxon>Lucifera</taxon>
    </lineage>
</organism>
<reference evidence="1 2" key="1">
    <citation type="submission" date="2018-06" db="EMBL/GenBank/DDBJ databases">
        <authorList>
            <person name="Strepis N."/>
        </authorList>
    </citation>
    <scope>NUCLEOTIDE SEQUENCE [LARGE SCALE GENOMIC DNA]</scope>
    <source>
        <strain evidence="1">LUCI</strain>
    </source>
</reference>
<dbReference type="Gene3D" id="2.160.10.10">
    <property type="entry name" value="Hexapeptide repeat proteins"/>
    <property type="match status" value="1"/>
</dbReference>
<dbReference type="InterPro" id="IPR011004">
    <property type="entry name" value="Trimer_LpxA-like_sf"/>
</dbReference>
<evidence type="ECO:0008006" key="3">
    <source>
        <dbReference type="Google" id="ProtNLM"/>
    </source>
</evidence>
<dbReference type="CDD" id="cd04647">
    <property type="entry name" value="LbH_MAT_like"/>
    <property type="match status" value="1"/>
</dbReference>
<dbReference type="AlphaFoldDB" id="A0A498RF15"/>
<evidence type="ECO:0000313" key="2">
    <source>
        <dbReference type="Proteomes" id="UP000277811"/>
    </source>
</evidence>
<dbReference type="Pfam" id="PF00132">
    <property type="entry name" value="Hexapep"/>
    <property type="match status" value="1"/>
</dbReference>
<dbReference type="InterPro" id="IPR001451">
    <property type="entry name" value="Hexapep"/>
</dbReference>
<dbReference type="EMBL" id="UPPP01000116">
    <property type="protein sequence ID" value="VBB09400.1"/>
    <property type="molecule type" value="Genomic_DNA"/>
</dbReference>
<dbReference type="InterPro" id="IPR051159">
    <property type="entry name" value="Hexapeptide_acetyltransf"/>
</dbReference>
<dbReference type="RefSeq" id="WP_165866131.1">
    <property type="nucleotide sequence ID" value="NZ_UPPP01000116.1"/>
</dbReference>